<dbReference type="eggNOG" id="COG4424">
    <property type="taxonomic scope" value="Bacteria"/>
</dbReference>
<name>D5EML7_CORAD</name>
<dbReference type="RefSeq" id="WP_013042148.1">
    <property type="nucleotide sequence ID" value="NC_014008.1"/>
</dbReference>
<dbReference type="Pfam" id="PF00685">
    <property type="entry name" value="Sulfotransfer_1"/>
    <property type="match status" value="1"/>
</dbReference>
<dbReference type="AlphaFoldDB" id="D5EML7"/>
<dbReference type="STRING" id="583355.Caka_0398"/>
<evidence type="ECO:0000256" key="1">
    <source>
        <dbReference type="ARBA" id="ARBA00022679"/>
    </source>
</evidence>
<keyword evidence="5" id="KW-1185">Reference proteome</keyword>
<gene>
    <name evidence="4" type="ordered locus">Caka_0398</name>
</gene>
<dbReference type="SUPFAM" id="SSF52540">
    <property type="entry name" value="P-loop containing nucleoside triphosphate hydrolases"/>
    <property type="match status" value="1"/>
</dbReference>
<evidence type="ECO:0000256" key="2">
    <source>
        <dbReference type="ARBA" id="ARBA00023180"/>
    </source>
</evidence>
<dbReference type="Proteomes" id="UP000000925">
    <property type="component" value="Chromosome"/>
</dbReference>
<dbReference type="InterPro" id="IPR000863">
    <property type="entry name" value="Sulfotransferase_dom"/>
</dbReference>
<reference evidence="4 5" key="1">
    <citation type="journal article" date="2010" name="Stand. Genomic Sci.">
        <title>Complete genome sequence of Coraliomargarita akajimensis type strain (04OKA010-24).</title>
        <authorList>
            <person name="Mavromatis K."/>
            <person name="Abt B."/>
            <person name="Brambilla E."/>
            <person name="Lapidus A."/>
            <person name="Copeland A."/>
            <person name="Deshpande S."/>
            <person name="Nolan M."/>
            <person name="Lucas S."/>
            <person name="Tice H."/>
            <person name="Cheng J.F."/>
            <person name="Han C."/>
            <person name="Detter J.C."/>
            <person name="Woyke T."/>
            <person name="Goodwin L."/>
            <person name="Pitluck S."/>
            <person name="Held B."/>
            <person name="Brettin T."/>
            <person name="Tapia R."/>
            <person name="Ivanova N."/>
            <person name="Mikhailova N."/>
            <person name="Pati A."/>
            <person name="Liolios K."/>
            <person name="Chen A."/>
            <person name="Palaniappan K."/>
            <person name="Land M."/>
            <person name="Hauser L."/>
            <person name="Chang Y.J."/>
            <person name="Jeffries C.D."/>
            <person name="Rohde M."/>
            <person name="Goker M."/>
            <person name="Bristow J."/>
            <person name="Eisen J.A."/>
            <person name="Markowitz V."/>
            <person name="Hugenholtz P."/>
            <person name="Klenk H.P."/>
            <person name="Kyrpides N.C."/>
        </authorList>
    </citation>
    <scope>NUCLEOTIDE SEQUENCE [LARGE SCALE GENOMIC DNA]</scope>
    <source>
        <strain evidence="5">DSM 45221 / IAM 15411 / JCM 23193 / KCTC 12865</strain>
    </source>
</reference>
<dbReference type="HOGENOM" id="CLU_017703_1_1_0"/>
<keyword evidence="2" id="KW-0325">Glycoprotein</keyword>
<dbReference type="PANTHER" id="PTHR10605:SF56">
    <property type="entry name" value="BIFUNCTIONAL HEPARAN SULFATE N-DEACETYLASE_N-SULFOTRANSFERASE"/>
    <property type="match status" value="1"/>
</dbReference>
<protein>
    <submittedName>
        <fullName evidence="4">Sulfotransferase</fullName>
    </submittedName>
</protein>
<organism evidence="4 5">
    <name type="scientific">Coraliomargarita akajimensis (strain DSM 45221 / IAM 15411 / JCM 23193 / KCTC 12865 / 04OKA010-24)</name>
    <dbReference type="NCBI Taxonomy" id="583355"/>
    <lineage>
        <taxon>Bacteria</taxon>
        <taxon>Pseudomonadati</taxon>
        <taxon>Verrucomicrobiota</taxon>
        <taxon>Opitutia</taxon>
        <taxon>Puniceicoccales</taxon>
        <taxon>Coraliomargaritaceae</taxon>
        <taxon>Coraliomargarita</taxon>
    </lineage>
</organism>
<dbReference type="EMBL" id="CP001998">
    <property type="protein sequence ID" value="ADE53423.1"/>
    <property type="molecule type" value="Genomic_DNA"/>
</dbReference>
<keyword evidence="1 4" id="KW-0808">Transferase</keyword>
<dbReference type="OrthoDB" id="9797480at2"/>
<dbReference type="Gene3D" id="3.40.50.300">
    <property type="entry name" value="P-loop containing nucleotide triphosphate hydrolases"/>
    <property type="match status" value="1"/>
</dbReference>
<proteinExistence type="predicted"/>
<sequence length="285" mass="33501">MKVNFIIIGAMKSGTTTVARMLEQHPNVILCDRKEPDFFSQSPDWRAELPKYEALYQQRDGVLYGEASTSYTFYPHRNLSVWEDIYEYNPEMKLIYIVRDPLSRTISQYVHMYERGYLQEDIETALRNRPEIINYSRYHTQVKPYLERFGPDQVLLLDFDDLKRDPEALFKEVSSFLGLDFEQLPDCASFRANEHTEGGGRVNYKLDGVVNQPPAWGLRLWRCLPKKFRQNLFRVLSGQKRNALAEKPVLSVDAQRVILRLLDDEITQYEQLLGKDLSHWRQLKA</sequence>
<feature type="domain" description="Sulfotransferase" evidence="3">
    <location>
        <begin position="5"/>
        <end position="182"/>
    </location>
</feature>
<accession>D5EML7</accession>
<dbReference type="GO" id="GO:0008146">
    <property type="term" value="F:sulfotransferase activity"/>
    <property type="evidence" value="ECO:0007669"/>
    <property type="project" value="InterPro"/>
</dbReference>
<dbReference type="InterPro" id="IPR037359">
    <property type="entry name" value="NST/OST"/>
</dbReference>
<evidence type="ECO:0000313" key="5">
    <source>
        <dbReference type="Proteomes" id="UP000000925"/>
    </source>
</evidence>
<dbReference type="PANTHER" id="PTHR10605">
    <property type="entry name" value="HEPARAN SULFATE SULFOTRANSFERASE"/>
    <property type="match status" value="1"/>
</dbReference>
<dbReference type="KEGG" id="caa:Caka_0398"/>
<evidence type="ECO:0000259" key="3">
    <source>
        <dbReference type="Pfam" id="PF00685"/>
    </source>
</evidence>
<evidence type="ECO:0000313" key="4">
    <source>
        <dbReference type="EMBL" id="ADE53423.1"/>
    </source>
</evidence>
<dbReference type="InterPro" id="IPR027417">
    <property type="entry name" value="P-loop_NTPase"/>
</dbReference>